<feature type="compositionally biased region" description="Gly residues" evidence="1">
    <location>
        <begin position="634"/>
        <end position="645"/>
    </location>
</feature>
<feature type="compositionally biased region" description="Polar residues" evidence="1">
    <location>
        <begin position="218"/>
        <end position="229"/>
    </location>
</feature>
<feature type="compositionally biased region" description="Polar residues" evidence="1">
    <location>
        <begin position="85"/>
        <end position="109"/>
    </location>
</feature>
<name>A0A0B6ZBV1_9EUPU</name>
<feature type="compositionally biased region" description="Polar residues" evidence="1">
    <location>
        <begin position="34"/>
        <end position="46"/>
    </location>
</feature>
<feature type="region of interest" description="Disordered" evidence="1">
    <location>
        <begin position="370"/>
        <end position="420"/>
    </location>
</feature>
<reference evidence="2" key="1">
    <citation type="submission" date="2014-12" db="EMBL/GenBank/DDBJ databases">
        <title>Insight into the proteome of Arion vulgaris.</title>
        <authorList>
            <person name="Aradska J."/>
            <person name="Bulat T."/>
            <person name="Smidak R."/>
            <person name="Sarate P."/>
            <person name="Gangsoo J."/>
            <person name="Sialana F."/>
            <person name="Bilban M."/>
            <person name="Lubec G."/>
        </authorList>
    </citation>
    <scope>NUCLEOTIDE SEQUENCE</scope>
    <source>
        <tissue evidence="2">Skin</tissue>
    </source>
</reference>
<feature type="region of interest" description="Disordered" evidence="1">
    <location>
        <begin position="624"/>
        <end position="645"/>
    </location>
</feature>
<proteinExistence type="predicted"/>
<accession>A0A0B6ZBV1</accession>
<dbReference type="EMBL" id="HACG01019063">
    <property type="protein sequence ID" value="CEK65928.1"/>
    <property type="molecule type" value="Transcribed_RNA"/>
</dbReference>
<feature type="region of interest" description="Disordered" evidence="1">
    <location>
        <begin position="334"/>
        <end position="356"/>
    </location>
</feature>
<organism evidence="2">
    <name type="scientific">Arion vulgaris</name>
    <dbReference type="NCBI Taxonomy" id="1028688"/>
    <lineage>
        <taxon>Eukaryota</taxon>
        <taxon>Metazoa</taxon>
        <taxon>Spiralia</taxon>
        <taxon>Lophotrochozoa</taxon>
        <taxon>Mollusca</taxon>
        <taxon>Gastropoda</taxon>
        <taxon>Heterobranchia</taxon>
        <taxon>Euthyneura</taxon>
        <taxon>Panpulmonata</taxon>
        <taxon>Eupulmonata</taxon>
        <taxon>Stylommatophora</taxon>
        <taxon>Helicina</taxon>
        <taxon>Arionoidea</taxon>
        <taxon>Arionidae</taxon>
        <taxon>Arion</taxon>
    </lineage>
</organism>
<evidence type="ECO:0000313" key="2">
    <source>
        <dbReference type="EMBL" id="CEK65928.1"/>
    </source>
</evidence>
<protein>
    <submittedName>
        <fullName evidence="2">Uncharacterized protein</fullName>
    </submittedName>
</protein>
<gene>
    <name evidence="2" type="primary">ORF56732</name>
</gene>
<feature type="compositionally biased region" description="Low complexity" evidence="1">
    <location>
        <begin position="243"/>
        <end position="268"/>
    </location>
</feature>
<sequence length="645" mass="67697">DLLMDMHMMTSTSTISTTTIGSTSSGTTASASTIQKSHTQSSVLDKAQTSSIYKGVGTPAPLKQKPKMQPQPFPDLSSMWENNFGTGSSAKSHTSAHSPAVVGSNSSSIGGEDRMISSNQGDFGNIGQKKKNIADTAKNSQKLTKVDSQNTGLISQFNLTNNQRYNNISHPYMSESTSHFRMSPSPVMGAVENHIPPYMLGVHQGFMSSSPGPFGQSLPPTSNQIQDQSQGGGNMMYNSALHPSSSQFGSSFGSSNQQNPPPFSSISSGGTFQDSSNSSTFGYSSNMGGIKYGSSDTSSSFMSQSPGNQGFMRAHQADFYQTENTSPLYSMDMSNNDFSSQNHHQRSMSPTLGSVTPTLQDSAALVGLDRGISSPIPSPRHASDISDNNQSFLELPNNRLNNTHSNGSSKVSQGYSSSSQDVLGSNNSYAFNDVDSNLPGSLSATGSRFNLNTNSSLASALSDHSLGSDLAMGGGTFRAHQGSSSSSVSMPAKPQPFRPEKNSMVSGGSSSELGYNSGMSAFNNPSMLATDGTGYGSNATFATYGSGYGGNVLPYSSSTMMSPQQSMMGYPQRSLTYPSMSSLMMGAPPPPAAHTLGGSGWPMMPQSMMGEGYNYPTHPSSMGFPSGLDSQGFGHLGSGDGNNYN</sequence>
<feature type="compositionally biased region" description="Low complexity" evidence="1">
    <location>
        <begin position="405"/>
        <end position="419"/>
    </location>
</feature>
<feature type="region of interest" description="Disordered" evidence="1">
    <location>
        <begin position="209"/>
        <end position="278"/>
    </location>
</feature>
<dbReference type="AlphaFoldDB" id="A0A0B6ZBV1"/>
<feature type="region of interest" description="Disordered" evidence="1">
    <location>
        <begin position="473"/>
        <end position="510"/>
    </location>
</feature>
<feature type="non-terminal residue" evidence="2">
    <location>
        <position position="1"/>
    </location>
</feature>
<feature type="compositionally biased region" description="Polar residues" evidence="1">
    <location>
        <begin position="385"/>
        <end position="404"/>
    </location>
</feature>
<feature type="region of interest" description="Disordered" evidence="1">
    <location>
        <begin position="15"/>
        <end position="46"/>
    </location>
</feature>
<evidence type="ECO:0000256" key="1">
    <source>
        <dbReference type="SAM" id="MobiDB-lite"/>
    </source>
</evidence>
<feature type="region of interest" description="Disordered" evidence="1">
    <location>
        <begin position="85"/>
        <end position="127"/>
    </location>
</feature>
<feature type="compositionally biased region" description="Low complexity" evidence="1">
    <location>
        <begin position="15"/>
        <end position="33"/>
    </location>
</feature>